<reference evidence="8 9" key="1">
    <citation type="submission" date="2020-03" db="EMBL/GenBank/DDBJ databases">
        <title>Draft Genome Sequence of Cudoniella acicularis.</title>
        <authorList>
            <person name="Buettner E."/>
            <person name="Kellner H."/>
        </authorList>
    </citation>
    <scope>NUCLEOTIDE SEQUENCE [LARGE SCALE GENOMIC DNA]</scope>
    <source>
        <strain evidence="8 9">DSM 108380</strain>
    </source>
</reference>
<feature type="transmembrane region" description="Helical" evidence="6">
    <location>
        <begin position="96"/>
        <end position="121"/>
    </location>
</feature>
<dbReference type="PANTHER" id="PTHR33048">
    <property type="entry name" value="PTH11-LIKE INTEGRAL MEMBRANE PROTEIN (AFU_ORTHOLOGUE AFUA_5G11245)"/>
    <property type="match status" value="1"/>
</dbReference>
<feature type="transmembrane region" description="Helical" evidence="6">
    <location>
        <begin position="217"/>
        <end position="242"/>
    </location>
</feature>
<dbReference type="GO" id="GO:0016020">
    <property type="term" value="C:membrane"/>
    <property type="evidence" value="ECO:0007669"/>
    <property type="project" value="UniProtKB-SubCell"/>
</dbReference>
<evidence type="ECO:0000256" key="6">
    <source>
        <dbReference type="SAM" id="Phobius"/>
    </source>
</evidence>
<gene>
    <name evidence="8" type="ORF">G7Y89_g1108</name>
</gene>
<keyword evidence="9" id="KW-1185">Reference proteome</keyword>
<comment type="subcellular location">
    <subcellularLocation>
        <location evidence="1">Membrane</location>
        <topology evidence="1">Multi-pass membrane protein</topology>
    </subcellularLocation>
</comment>
<evidence type="ECO:0000313" key="9">
    <source>
        <dbReference type="Proteomes" id="UP000566819"/>
    </source>
</evidence>
<sequence>MSDSSNLGGAGLPNIDHGPKLLVATLTVTAVALVSVIARMYVRKFITKSVGWDDIIMVAAMTLSLVSELMVIPDVYYGAGRHAVYITDPKKLSYGLYLNFISQPFFLVAVVLVKVSVGLFLLRLTPARFFHRFIWCMQAFMATYTTIALCTILTQCRPLSVIWDPTVKEAVCFSPMGLRACAYFNAACGITADLVFALLPIPILWKVKINSRVKLALCFILSLGLFATAACCVKVYYLTFFGRYNDFLWDSVDITIWTSCELNIGIFAASIATLRPLFRAAFQGSTAATAKYGVSGDQKSIDKSGFVKHISNSGGVSKSRVGRGSASDVDDDFEMYGSVIAAGRKRVDRDNETPRSLRATFDQLGIQHGSAQAHTAKQQIAAAEPQIPSYPVHILSRPSLEGTKNDQVSEQFSTLQITLSLKLSELELFHRSGCHVPPLSGQARKPSQPESTHFFSSSGSNLLLQLFIPSDNAVKQPLNTPIEHQAINGITLNPEVYHQIRNLHCLKTRSLKMAHLIGRKATLHFHSHRSPLFAICMSYRNP</sequence>
<keyword evidence="2 6" id="KW-0812">Transmembrane</keyword>
<comment type="caution">
    <text evidence="8">The sequence shown here is derived from an EMBL/GenBank/DDBJ whole genome shotgun (WGS) entry which is preliminary data.</text>
</comment>
<dbReference type="PANTHER" id="PTHR33048:SF167">
    <property type="entry name" value="INTEGRAL MEMBRANE PROTEIN"/>
    <property type="match status" value="1"/>
</dbReference>
<evidence type="ECO:0000256" key="4">
    <source>
        <dbReference type="ARBA" id="ARBA00023136"/>
    </source>
</evidence>
<feature type="transmembrane region" description="Helical" evidence="6">
    <location>
        <begin position="54"/>
        <end position="76"/>
    </location>
</feature>
<comment type="similarity">
    <text evidence="5">Belongs to the SAT4 family.</text>
</comment>
<evidence type="ECO:0000256" key="1">
    <source>
        <dbReference type="ARBA" id="ARBA00004141"/>
    </source>
</evidence>
<dbReference type="OrthoDB" id="5022096at2759"/>
<keyword evidence="3 6" id="KW-1133">Transmembrane helix</keyword>
<keyword evidence="4 6" id="KW-0472">Membrane</keyword>
<feature type="transmembrane region" description="Helical" evidence="6">
    <location>
        <begin position="183"/>
        <end position="205"/>
    </location>
</feature>
<organism evidence="8 9">
    <name type="scientific">Cudoniella acicularis</name>
    <dbReference type="NCBI Taxonomy" id="354080"/>
    <lineage>
        <taxon>Eukaryota</taxon>
        <taxon>Fungi</taxon>
        <taxon>Dikarya</taxon>
        <taxon>Ascomycota</taxon>
        <taxon>Pezizomycotina</taxon>
        <taxon>Leotiomycetes</taxon>
        <taxon>Helotiales</taxon>
        <taxon>Tricladiaceae</taxon>
        <taxon>Cudoniella</taxon>
    </lineage>
</organism>
<dbReference type="AlphaFoldDB" id="A0A8H4RWQ0"/>
<accession>A0A8H4RWQ0</accession>
<dbReference type="InterPro" id="IPR052337">
    <property type="entry name" value="SAT4-like"/>
</dbReference>
<evidence type="ECO:0000256" key="3">
    <source>
        <dbReference type="ARBA" id="ARBA00022989"/>
    </source>
</evidence>
<evidence type="ECO:0000313" key="8">
    <source>
        <dbReference type="EMBL" id="KAF4636968.1"/>
    </source>
</evidence>
<evidence type="ECO:0000256" key="5">
    <source>
        <dbReference type="ARBA" id="ARBA00038359"/>
    </source>
</evidence>
<dbReference type="Pfam" id="PF20684">
    <property type="entry name" value="Fung_rhodopsin"/>
    <property type="match status" value="1"/>
</dbReference>
<dbReference type="EMBL" id="JAAMPI010000041">
    <property type="protein sequence ID" value="KAF4636968.1"/>
    <property type="molecule type" value="Genomic_DNA"/>
</dbReference>
<feature type="domain" description="Rhodopsin" evidence="7">
    <location>
        <begin position="38"/>
        <end position="279"/>
    </location>
</feature>
<dbReference type="Proteomes" id="UP000566819">
    <property type="component" value="Unassembled WGS sequence"/>
</dbReference>
<feature type="transmembrane region" description="Helical" evidence="6">
    <location>
        <begin position="21"/>
        <end position="42"/>
    </location>
</feature>
<protein>
    <recommendedName>
        <fullName evidence="7">Rhodopsin domain-containing protein</fullName>
    </recommendedName>
</protein>
<dbReference type="InterPro" id="IPR049326">
    <property type="entry name" value="Rhodopsin_dom_fungi"/>
</dbReference>
<name>A0A8H4RWQ0_9HELO</name>
<feature type="transmembrane region" description="Helical" evidence="6">
    <location>
        <begin position="133"/>
        <end position="154"/>
    </location>
</feature>
<evidence type="ECO:0000256" key="2">
    <source>
        <dbReference type="ARBA" id="ARBA00022692"/>
    </source>
</evidence>
<proteinExistence type="inferred from homology"/>
<evidence type="ECO:0000259" key="7">
    <source>
        <dbReference type="Pfam" id="PF20684"/>
    </source>
</evidence>